<dbReference type="Proteomes" id="UP001497497">
    <property type="component" value="Unassembled WGS sequence"/>
</dbReference>
<proteinExistence type="predicted"/>
<accession>A0AAV2HF15</accession>
<dbReference type="PANTHER" id="PTHR47080">
    <property type="entry name" value="CHROMOSOME 16 OPEN READING FRAME 96"/>
    <property type="match status" value="1"/>
</dbReference>
<feature type="compositionally biased region" description="Polar residues" evidence="2">
    <location>
        <begin position="662"/>
        <end position="673"/>
    </location>
</feature>
<dbReference type="Pfam" id="PF16043">
    <property type="entry name" value="DUF4795"/>
    <property type="match status" value="1"/>
</dbReference>
<feature type="coiled-coil region" evidence="1">
    <location>
        <begin position="194"/>
        <end position="221"/>
    </location>
</feature>
<keyword evidence="1" id="KW-0175">Coiled coil</keyword>
<feature type="domain" description="DUF4795" evidence="3">
    <location>
        <begin position="368"/>
        <end position="574"/>
    </location>
</feature>
<name>A0AAV2HF15_LYMST</name>
<reference evidence="4 5" key="1">
    <citation type="submission" date="2024-04" db="EMBL/GenBank/DDBJ databases">
        <authorList>
            <consortium name="Genoscope - CEA"/>
            <person name="William W."/>
        </authorList>
    </citation>
    <scope>NUCLEOTIDE SEQUENCE [LARGE SCALE GENOMIC DNA]</scope>
</reference>
<evidence type="ECO:0000256" key="2">
    <source>
        <dbReference type="SAM" id="MobiDB-lite"/>
    </source>
</evidence>
<feature type="region of interest" description="Disordered" evidence="2">
    <location>
        <begin position="272"/>
        <end position="300"/>
    </location>
</feature>
<dbReference type="InterPro" id="IPR032013">
    <property type="entry name" value="DUF4795"/>
</dbReference>
<feature type="region of interest" description="Disordered" evidence="2">
    <location>
        <begin position="56"/>
        <end position="90"/>
    </location>
</feature>
<evidence type="ECO:0000256" key="1">
    <source>
        <dbReference type="SAM" id="Coils"/>
    </source>
</evidence>
<evidence type="ECO:0000313" key="4">
    <source>
        <dbReference type="EMBL" id="CAL1531314.1"/>
    </source>
</evidence>
<organism evidence="4 5">
    <name type="scientific">Lymnaea stagnalis</name>
    <name type="common">Great pond snail</name>
    <name type="synonym">Helix stagnalis</name>
    <dbReference type="NCBI Taxonomy" id="6523"/>
    <lineage>
        <taxon>Eukaryota</taxon>
        <taxon>Metazoa</taxon>
        <taxon>Spiralia</taxon>
        <taxon>Lophotrochozoa</taxon>
        <taxon>Mollusca</taxon>
        <taxon>Gastropoda</taxon>
        <taxon>Heterobranchia</taxon>
        <taxon>Euthyneura</taxon>
        <taxon>Panpulmonata</taxon>
        <taxon>Hygrophila</taxon>
        <taxon>Lymnaeoidea</taxon>
        <taxon>Lymnaeidae</taxon>
        <taxon>Lymnaea</taxon>
    </lineage>
</organism>
<keyword evidence="5" id="KW-1185">Reference proteome</keyword>
<comment type="caution">
    <text evidence="4">The sequence shown here is derived from an EMBL/GenBank/DDBJ whole genome shotgun (WGS) entry which is preliminary data.</text>
</comment>
<gene>
    <name evidence="4" type="ORF">GSLYS_00005409001</name>
</gene>
<dbReference type="PANTHER" id="PTHR47080:SF2">
    <property type="entry name" value="GLUTAMINE-RICH PROTEIN 2"/>
    <property type="match status" value="1"/>
</dbReference>
<dbReference type="EMBL" id="CAXITT010000085">
    <property type="protein sequence ID" value="CAL1531314.1"/>
    <property type="molecule type" value="Genomic_DNA"/>
</dbReference>
<feature type="region of interest" description="Disordered" evidence="2">
    <location>
        <begin position="662"/>
        <end position="765"/>
    </location>
</feature>
<protein>
    <recommendedName>
        <fullName evidence="3">DUF4795 domain-containing protein</fullName>
    </recommendedName>
</protein>
<dbReference type="AlphaFoldDB" id="A0AAV2HF15"/>
<feature type="coiled-coil region" evidence="1">
    <location>
        <begin position="311"/>
        <end position="402"/>
    </location>
</feature>
<evidence type="ECO:0000259" key="3">
    <source>
        <dbReference type="Pfam" id="PF16043"/>
    </source>
</evidence>
<sequence>MPTSVSLSHLVDLALGSPEVGAVNFNVLHTLLHAMIQRLNIQDVKADIDEHDRELLSTHAAPPRSVSAFSTISKDSGKGDDSFSIPEESSSDKYNVYKRSPYHQLEKQVAELTKQMDELNKLPSNQQLLNRTKGIESERPVSDMWQSLQLKKRVDANEEGISKLVSLFEDMMKEMKELRDGQADLMEKIKSMNLDEINERLKNLDQNLKDINDKYAALADKISHLPGFNDLEQYLTQFVTWPGLEDALKGVRQDFENLQPVTEQRVVIELGTQTATPEPKSRPPSARAVSRASSALSSGPSNELLDLLERLGSLSTAHDELKKRVDELEKLLQLKADKDDLRGIGTSQDTLTAIKKLQEELDNLKETQIKDEDDIRRLQEALQKHQVDVDQLQESLRAVIEENSQRAKEIQDLLVYCDNLNNGKADKEYVDMEVNVKADRRQLEGKVNHSLFDSTTSEINRMIKDILDKLNGHDGDWKNALAKAMEELDGKLDRRELNNLRDWLEQQLKALNNKIKSMGPGWQLDDEAAGMKKQLIQRFHCLSCDKPIDVMPHGPIPSIPANYGLPRTKSPRPYTVFELDQIRQHARSLAVPQEGLDYYATIRQCGGSHTLTQPHKRTTRLNNLGQLFRDDETIIPLYKEEMDVQGADGQVYKGRIGSILPSSVSGQPNQPSYMEQHYPLPSQPSNLIPSEQKSRPRSARVTSTHSGRPTSAHSGRPMSSRSGHRNSKVPGSERNESVIAPENSLDGRRNSPQPDENADETEKNE</sequence>
<feature type="compositionally biased region" description="Polar residues" evidence="2">
    <location>
        <begin position="700"/>
        <end position="721"/>
    </location>
</feature>
<feature type="compositionally biased region" description="Low complexity" evidence="2">
    <location>
        <begin position="283"/>
        <end position="300"/>
    </location>
</feature>
<evidence type="ECO:0000313" key="5">
    <source>
        <dbReference type="Proteomes" id="UP001497497"/>
    </source>
</evidence>